<keyword evidence="10" id="KW-0966">Cell projection</keyword>
<keyword evidence="11" id="KW-1185">Reference proteome</keyword>
<reference evidence="10 11" key="1">
    <citation type="submission" date="2019-03" db="EMBL/GenBank/DDBJ databases">
        <title>Genomic Encyclopedia of Type Strains, Phase IV (KMG-IV): sequencing the most valuable type-strain genomes for metagenomic binning, comparative biology and taxonomic classification.</title>
        <authorList>
            <person name="Goeker M."/>
        </authorList>
    </citation>
    <scope>NUCLEOTIDE SEQUENCE [LARGE SCALE GENOMIC DNA]</scope>
    <source>
        <strain evidence="10 11">DSM 13587</strain>
    </source>
</reference>
<evidence type="ECO:0000256" key="4">
    <source>
        <dbReference type="ARBA" id="ARBA00023054"/>
    </source>
</evidence>
<dbReference type="Pfam" id="PF02465">
    <property type="entry name" value="FliD_N"/>
    <property type="match status" value="1"/>
</dbReference>
<keyword evidence="10" id="KW-0282">Flagellum</keyword>
<feature type="domain" description="Flagellar hook-associated protein 2 N-terminal" evidence="8">
    <location>
        <begin position="14"/>
        <end position="112"/>
    </location>
</feature>
<dbReference type="GO" id="GO:0009421">
    <property type="term" value="C:bacterial-type flagellum filament cap"/>
    <property type="evidence" value="ECO:0007669"/>
    <property type="project" value="InterPro"/>
</dbReference>
<comment type="subcellular location">
    <subcellularLocation>
        <location evidence="1">Bacterial flagellum</location>
    </subcellularLocation>
</comment>
<feature type="domain" description="Flagellar hook-associated protein 2 C-terminal" evidence="9">
    <location>
        <begin position="827"/>
        <end position="897"/>
    </location>
</feature>
<comment type="similarity">
    <text evidence="2">Belongs to the FliD family.</text>
</comment>
<comment type="caution">
    <text evidence="10">The sequence shown here is derived from an EMBL/GenBank/DDBJ whole genome shotgun (WGS) entry which is preliminary data.</text>
</comment>
<dbReference type="Pfam" id="PF07196">
    <property type="entry name" value="Flagellin_IN"/>
    <property type="match status" value="1"/>
</dbReference>
<keyword evidence="4" id="KW-0175">Coiled coil</keyword>
<gene>
    <name evidence="10" type="ORF">EDC35_107108</name>
</gene>
<protein>
    <recommendedName>
        <fullName evidence="7">Filament cap protein</fullName>
    </recommendedName>
    <alternativeName>
        <fullName evidence="6">Flagellar cap protein</fullName>
    </alternativeName>
</protein>
<dbReference type="AlphaFoldDB" id="A0A4R3MTL1"/>
<dbReference type="InterPro" id="IPR003481">
    <property type="entry name" value="FliD_N"/>
</dbReference>
<evidence type="ECO:0000259" key="9">
    <source>
        <dbReference type="Pfam" id="PF07195"/>
    </source>
</evidence>
<evidence type="ECO:0000256" key="6">
    <source>
        <dbReference type="ARBA" id="ARBA00033074"/>
    </source>
</evidence>
<dbReference type="Proteomes" id="UP000295717">
    <property type="component" value="Unassembled WGS sequence"/>
</dbReference>
<comment type="subunit">
    <text evidence="3">Homopentamer.</text>
</comment>
<dbReference type="PANTHER" id="PTHR30288">
    <property type="entry name" value="FLAGELLAR CAP/ASSEMBLY PROTEIN FLID"/>
    <property type="match status" value="1"/>
</dbReference>
<evidence type="ECO:0000256" key="7">
    <source>
        <dbReference type="ARBA" id="ARBA00033192"/>
    </source>
</evidence>
<name>A0A4R3MTL1_9GAMM</name>
<sequence length="916" mass="94627">MASNDIISSLGAGSGIDIAKLVTQLTAVERAPQQERLDARKEKLEAQISGYGQLKSALDSVQTAMAALGDNDLFNARSVSVPSSDVITANKVAPGAQTGTYKIEVTQVASAQSLAMASQSDRAAALGKSGDLNIRFGEWENASTFNVNNDRASLKISVAATDSLDSIAEKINSQNAGVQASVLKVDGQFQLMLTSPSGKSNAMEITGSTASLSDFNFNSTNRTATQTQAAQDAELTLNGLKVTRESNDIDDVIPGLSFTINKASPSESLSFSITADKSTAEQSIRDFVTAYNTFQKSAQELVGYSRDKDNKLVRGALAGDSAARTMISRLRETIGGSVPGVQSGFTALTNVGIRTERDGSLSIDEKEFSAAISGNFNQLESLFATRSSSTNTAVSVNPGTFANRAVSGTHDVVITRDPTKGQAVGNAITHPLATGTSLVASGESGGYSFKLNVGGTQSDTIELTGSYGSSAALVAALQTQIDADTSLAGKGVTVGFDAGTGRFSFASQTSPTDPVTFSAIGNQMGALGFTPTAASLTANDMTLALDPDTGDFVTPLDTSAPGDYSFKINVNGVGSDLIQLTGTYANPQALRNDLQSLLDSDAALTADGAGVDVSFNDQTGKFSFVSRQSGEASEVSFTQASPQMAELGIDNSLTAAGTGLTAMTHSFSTPTLVTSGPGLDYSFKMSVDGIKSGSITLTGSYASVEELRADLQSQINGDATLKKAGAAVDVNINTDPDTGVQSFSFVSREYGSISKVSVTEASADMAALGIASSGLTSTDGVDVKGTINGQEGFGAGNVLLPALDSAAYGLNLSVSEGATAQGAFQISFSRGIAGELSKLIDDFQGAAGVFKTREDGIQKQLDGIKEEVSLLDTRMEGISARLTAQFTAMERIVSSLKDTGSQLDGLNDRLPFTASS</sequence>
<evidence type="ECO:0000256" key="5">
    <source>
        <dbReference type="ARBA" id="ARBA00023143"/>
    </source>
</evidence>
<evidence type="ECO:0000313" key="11">
    <source>
        <dbReference type="Proteomes" id="UP000295717"/>
    </source>
</evidence>
<dbReference type="GO" id="GO:0071973">
    <property type="term" value="P:bacterial-type flagellum-dependent cell motility"/>
    <property type="evidence" value="ECO:0007669"/>
    <property type="project" value="TreeGrafter"/>
</dbReference>
<dbReference type="GO" id="GO:0009424">
    <property type="term" value="C:bacterial-type flagellum hook"/>
    <property type="evidence" value="ECO:0007669"/>
    <property type="project" value="InterPro"/>
</dbReference>
<evidence type="ECO:0000313" key="10">
    <source>
        <dbReference type="EMBL" id="TCT19780.1"/>
    </source>
</evidence>
<organism evidence="10 11">
    <name type="scientific">Thiobaca trueperi</name>
    <dbReference type="NCBI Taxonomy" id="127458"/>
    <lineage>
        <taxon>Bacteria</taxon>
        <taxon>Pseudomonadati</taxon>
        <taxon>Pseudomonadota</taxon>
        <taxon>Gammaproteobacteria</taxon>
        <taxon>Chromatiales</taxon>
        <taxon>Chromatiaceae</taxon>
        <taxon>Thiobaca</taxon>
    </lineage>
</organism>
<dbReference type="PANTHER" id="PTHR30288:SF0">
    <property type="entry name" value="FLAGELLAR HOOK-ASSOCIATED PROTEIN 2"/>
    <property type="match status" value="1"/>
</dbReference>
<evidence type="ECO:0000256" key="1">
    <source>
        <dbReference type="ARBA" id="ARBA00004365"/>
    </source>
</evidence>
<evidence type="ECO:0000259" key="8">
    <source>
        <dbReference type="Pfam" id="PF02465"/>
    </source>
</evidence>
<evidence type="ECO:0000256" key="2">
    <source>
        <dbReference type="ARBA" id="ARBA00009764"/>
    </source>
</evidence>
<dbReference type="EMBL" id="SMAO01000007">
    <property type="protein sequence ID" value="TCT19780.1"/>
    <property type="molecule type" value="Genomic_DNA"/>
</dbReference>
<evidence type="ECO:0000256" key="3">
    <source>
        <dbReference type="ARBA" id="ARBA00011255"/>
    </source>
</evidence>
<dbReference type="InterPro" id="IPR010810">
    <property type="entry name" value="Flagellin_hook_IN_motif"/>
</dbReference>
<dbReference type="RefSeq" id="WP_243651670.1">
    <property type="nucleotide sequence ID" value="NZ_SMAO01000007.1"/>
</dbReference>
<dbReference type="InterPro" id="IPR040026">
    <property type="entry name" value="FliD"/>
</dbReference>
<dbReference type="GO" id="GO:0007155">
    <property type="term" value="P:cell adhesion"/>
    <property type="evidence" value="ECO:0007669"/>
    <property type="project" value="InterPro"/>
</dbReference>
<keyword evidence="10" id="KW-0969">Cilium</keyword>
<dbReference type="InterPro" id="IPR010809">
    <property type="entry name" value="FliD_C"/>
</dbReference>
<proteinExistence type="inferred from homology"/>
<accession>A0A4R3MTL1</accession>
<feature type="domain" description="Flagellar hook-associated protein 2 C-terminal" evidence="9">
    <location>
        <begin position="230"/>
        <end position="392"/>
    </location>
</feature>
<dbReference type="Pfam" id="PF07195">
    <property type="entry name" value="FliD_C"/>
    <property type="match status" value="2"/>
</dbReference>
<keyword evidence="5" id="KW-0975">Bacterial flagellum</keyword>